<dbReference type="Proteomes" id="UP000186406">
    <property type="component" value="Unassembled WGS sequence"/>
</dbReference>
<dbReference type="RefSeq" id="WP_073629944.1">
    <property type="nucleotide sequence ID" value="NZ_FRXO01000005.1"/>
</dbReference>
<dbReference type="FunFam" id="3.40.50.1220:FF:000008">
    <property type="entry name" value="Acetolactate synthase"/>
    <property type="match status" value="1"/>
</dbReference>
<organism evidence="18 19">
    <name type="scientific">Pseudoxanthobacter soli DSM 19599</name>
    <dbReference type="NCBI Taxonomy" id="1123029"/>
    <lineage>
        <taxon>Bacteria</taxon>
        <taxon>Pseudomonadati</taxon>
        <taxon>Pseudomonadota</taxon>
        <taxon>Alphaproteobacteria</taxon>
        <taxon>Hyphomicrobiales</taxon>
        <taxon>Segnochrobactraceae</taxon>
        <taxon>Pseudoxanthobacter</taxon>
    </lineage>
</organism>
<evidence type="ECO:0000259" key="17">
    <source>
        <dbReference type="Pfam" id="PF02776"/>
    </source>
</evidence>
<dbReference type="UniPathway" id="UPA00049">
    <property type="reaction ID" value="UER00059"/>
</dbReference>
<evidence type="ECO:0000256" key="1">
    <source>
        <dbReference type="ARBA" id="ARBA00004974"/>
    </source>
</evidence>
<dbReference type="GO" id="GO:0005948">
    <property type="term" value="C:acetolactate synthase complex"/>
    <property type="evidence" value="ECO:0007669"/>
    <property type="project" value="UniProtKB-ARBA"/>
</dbReference>
<comment type="similarity">
    <text evidence="3 14">Belongs to the TPP enzyme family.</text>
</comment>
<dbReference type="Gene3D" id="3.40.50.1220">
    <property type="entry name" value="TPP-binding domain"/>
    <property type="match status" value="1"/>
</dbReference>
<dbReference type="InterPro" id="IPR029061">
    <property type="entry name" value="THDP-binding"/>
</dbReference>
<evidence type="ECO:0000256" key="3">
    <source>
        <dbReference type="ARBA" id="ARBA00007812"/>
    </source>
</evidence>
<dbReference type="PANTHER" id="PTHR18968">
    <property type="entry name" value="THIAMINE PYROPHOSPHATE ENZYMES"/>
    <property type="match status" value="1"/>
</dbReference>
<keyword evidence="19" id="KW-1185">Reference proteome</keyword>
<keyword evidence="5 14" id="KW-0028">Amino-acid biosynthesis</keyword>
<evidence type="ECO:0000256" key="11">
    <source>
        <dbReference type="ARBA" id="ARBA00023052"/>
    </source>
</evidence>
<keyword evidence="7 14" id="KW-0808">Transferase</keyword>
<evidence type="ECO:0000313" key="19">
    <source>
        <dbReference type="Proteomes" id="UP000186406"/>
    </source>
</evidence>
<protein>
    <recommendedName>
        <fullName evidence="4 14">Acetolactate synthase</fullName>
        <ecNumber evidence="4 14">2.2.1.6</ecNumber>
    </recommendedName>
</protein>
<evidence type="ECO:0000256" key="2">
    <source>
        <dbReference type="ARBA" id="ARBA00005025"/>
    </source>
</evidence>
<sequence length="588" mass="64970">MKREMTGAEMVIQAMVDHGVDTIFGYPGGAVLPIYDEIFQQDKVRHVLVRHEQGAGHAAEGYARSTGKVGVMLVTSGPGATNAVTPLADALLDSIPIVCISGQVATHLIGNDAFQECDTVGITRPCTKHNWLVKRIEDLPRILHEAFYVATTGRPGPVVVDIPKDIQFTRGVYTGPQNVVHKTYRPRLKGDIDAIRQAVELMAKAERPVFYTGGGVINSGKAASQLLRELVELTGFPITSTLMGLGAFPASDPKWLGMLGMHGTYEANLAMHDCDLMINIGARFDDRITGRLDAFSPGSTKIHVDIDPSSINKTVKIDLPIIGDVAHVLEDMVRLWRASGERNDPAKLAAWWKQIEGWRAKKSLAYKRRRDVIMPQYAIERLYELTKDKDVYITTEVGQHQMWAAQFFKFEEPNRWMTSGGLGTMGYGLPAALGAQMAHPDSLVIDIAGDASVQMTMQEMSSAIQYGLPIKIFILNNQYMGMVRQWQQLLHGNRLSHSYTEAMPDFVKMAEAFGGVGMRVEKPDELDDAIREMISVKAPVLFDCRVANLANCFPMIPSGKAHNEILLGDDFTDDELEDVIDEEGKMLV</sequence>
<dbReference type="InterPro" id="IPR029035">
    <property type="entry name" value="DHS-like_NAD/FAD-binding_dom"/>
</dbReference>
<dbReference type="InterPro" id="IPR000399">
    <property type="entry name" value="TPP-bd_CS"/>
</dbReference>
<evidence type="ECO:0000256" key="13">
    <source>
        <dbReference type="ARBA" id="ARBA00048670"/>
    </source>
</evidence>
<dbReference type="InterPro" id="IPR039368">
    <property type="entry name" value="AHAS_TPP"/>
</dbReference>
<evidence type="ECO:0000256" key="9">
    <source>
        <dbReference type="ARBA" id="ARBA00022827"/>
    </source>
</evidence>
<dbReference type="InterPro" id="IPR012000">
    <property type="entry name" value="Thiamin_PyroP_enz_cen_dom"/>
</dbReference>
<dbReference type="GO" id="GO:0009099">
    <property type="term" value="P:L-valine biosynthetic process"/>
    <property type="evidence" value="ECO:0007669"/>
    <property type="project" value="UniProtKB-UniPathway"/>
</dbReference>
<dbReference type="UniPathway" id="UPA00047">
    <property type="reaction ID" value="UER00055"/>
</dbReference>
<gene>
    <name evidence="18" type="ORF">SAMN02745172_02959</name>
</gene>
<evidence type="ECO:0000256" key="5">
    <source>
        <dbReference type="ARBA" id="ARBA00022605"/>
    </source>
</evidence>
<feature type="domain" description="Thiamine pyrophosphate enzyme central" evidence="15">
    <location>
        <begin position="195"/>
        <end position="331"/>
    </location>
</feature>
<keyword evidence="12 14" id="KW-0100">Branched-chain amino acid biosynthesis</keyword>
<dbReference type="FunFam" id="3.40.50.970:FF:000007">
    <property type="entry name" value="Acetolactate synthase"/>
    <property type="match status" value="1"/>
</dbReference>
<dbReference type="SUPFAM" id="SSF52467">
    <property type="entry name" value="DHS-like NAD/FAD-binding domain"/>
    <property type="match status" value="1"/>
</dbReference>
<dbReference type="EMBL" id="FRXO01000005">
    <property type="protein sequence ID" value="SHO66303.1"/>
    <property type="molecule type" value="Genomic_DNA"/>
</dbReference>
<dbReference type="NCBIfam" id="TIGR00118">
    <property type="entry name" value="acolac_lg"/>
    <property type="match status" value="1"/>
</dbReference>
<keyword evidence="9" id="KW-0274">FAD</keyword>
<dbReference type="PANTHER" id="PTHR18968:SF13">
    <property type="entry name" value="ACETOLACTATE SYNTHASE CATALYTIC SUBUNIT, MITOCHONDRIAL"/>
    <property type="match status" value="1"/>
</dbReference>
<dbReference type="InterPro" id="IPR045229">
    <property type="entry name" value="TPP_enz"/>
</dbReference>
<reference evidence="18 19" key="1">
    <citation type="submission" date="2016-12" db="EMBL/GenBank/DDBJ databases">
        <authorList>
            <person name="Song W.-J."/>
            <person name="Kurnit D.M."/>
        </authorList>
    </citation>
    <scope>NUCLEOTIDE SEQUENCE [LARGE SCALE GENOMIC DNA]</scope>
    <source>
        <strain evidence="18 19">DSM 19599</strain>
    </source>
</reference>
<evidence type="ECO:0000256" key="10">
    <source>
        <dbReference type="ARBA" id="ARBA00022842"/>
    </source>
</evidence>
<accession>A0A1M7ZN25</accession>
<comment type="cofactor">
    <cofactor evidence="14">
        <name>thiamine diphosphate</name>
        <dbReference type="ChEBI" id="CHEBI:58937"/>
    </cofactor>
    <text evidence="14">Binds 1 thiamine pyrophosphate per subunit.</text>
</comment>
<evidence type="ECO:0000313" key="18">
    <source>
        <dbReference type="EMBL" id="SHO66303.1"/>
    </source>
</evidence>
<evidence type="ECO:0000259" key="15">
    <source>
        <dbReference type="Pfam" id="PF00205"/>
    </source>
</evidence>
<dbReference type="GO" id="GO:0000287">
    <property type="term" value="F:magnesium ion binding"/>
    <property type="evidence" value="ECO:0007669"/>
    <property type="project" value="UniProtKB-UniRule"/>
</dbReference>
<comment type="pathway">
    <text evidence="2 14">Amino-acid biosynthesis; L-valine biosynthesis; L-valine from pyruvate: step 1/4.</text>
</comment>
<dbReference type="Gene3D" id="3.40.50.970">
    <property type="match status" value="2"/>
</dbReference>
<dbReference type="GO" id="GO:0050660">
    <property type="term" value="F:flavin adenine dinucleotide binding"/>
    <property type="evidence" value="ECO:0007669"/>
    <property type="project" value="InterPro"/>
</dbReference>
<keyword evidence="10 14" id="KW-0460">Magnesium</keyword>
<comment type="cofactor">
    <cofactor evidence="14">
        <name>Mg(2+)</name>
        <dbReference type="ChEBI" id="CHEBI:18420"/>
    </cofactor>
    <text evidence="14">Binds 1 Mg(2+) ion per subunit.</text>
</comment>
<dbReference type="OrthoDB" id="4494979at2"/>
<feature type="domain" description="Thiamine pyrophosphate enzyme N-terminal TPP-binding" evidence="17">
    <location>
        <begin position="5"/>
        <end position="121"/>
    </location>
</feature>
<dbReference type="EC" id="2.2.1.6" evidence="4 14"/>
<keyword evidence="6" id="KW-0285">Flavoprotein</keyword>
<dbReference type="CDD" id="cd02015">
    <property type="entry name" value="TPP_AHAS"/>
    <property type="match status" value="1"/>
</dbReference>
<dbReference type="FunFam" id="3.40.50.970:FF:000016">
    <property type="entry name" value="Acetolactate synthase"/>
    <property type="match status" value="1"/>
</dbReference>
<comment type="pathway">
    <text evidence="1 14">Amino-acid biosynthesis; L-isoleucine biosynthesis; L-isoleucine from 2-oxobutanoate: step 1/4.</text>
</comment>
<keyword evidence="8 14" id="KW-0479">Metal-binding</keyword>
<feature type="domain" description="Thiamine pyrophosphate enzyme TPP-binding" evidence="16">
    <location>
        <begin position="397"/>
        <end position="544"/>
    </location>
</feature>
<comment type="catalytic activity">
    <reaction evidence="13 14">
        <text>2 pyruvate + H(+) = (2S)-2-acetolactate + CO2</text>
        <dbReference type="Rhea" id="RHEA:25249"/>
        <dbReference type="ChEBI" id="CHEBI:15361"/>
        <dbReference type="ChEBI" id="CHEBI:15378"/>
        <dbReference type="ChEBI" id="CHEBI:16526"/>
        <dbReference type="ChEBI" id="CHEBI:58476"/>
        <dbReference type="EC" id="2.2.1.6"/>
    </reaction>
</comment>
<evidence type="ECO:0000259" key="16">
    <source>
        <dbReference type="Pfam" id="PF02775"/>
    </source>
</evidence>
<evidence type="ECO:0000256" key="6">
    <source>
        <dbReference type="ARBA" id="ARBA00022630"/>
    </source>
</evidence>
<dbReference type="InterPro" id="IPR011766">
    <property type="entry name" value="TPP_enzyme_TPP-bd"/>
</dbReference>
<dbReference type="NCBIfam" id="NF006581">
    <property type="entry name" value="PRK09107.1"/>
    <property type="match status" value="1"/>
</dbReference>
<dbReference type="GO" id="GO:0030976">
    <property type="term" value="F:thiamine pyrophosphate binding"/>
    <property type="evidence" value="ECO:0007669"/>
    <property type="project" value="UniProtKB-UniRule"/>
</dbReference>
<dbReference type="GO" id="GO:0003984">
    <property type="term" value="F:acetolactate synthase activity"/>
    <property type="evidence" value="ECO:0007669"/>
    <property type="project" value="UniProtKB-EC"/>
</dbReference>
<evidence type="ECO:0000256" key="4">
    <source>
        <dbReference type="ARBA" id="ARBA00013145"/>
    </source>
</evidence>
<dbReference type="PROSITE" id="PS00187">
    <property type="entry name" value="TPP_ENZYMES"/>
    <property type="match status" value="1"/>
</dbReference>
<evidence type="ECO:0000256" key="8">
    <source>
        <dbReference type="ARBA" id="ARBA00022723"/>
    </source>
</evidence>
<dbReference type="Pfam" id="PF00205">
    <property type="entry name" value="TPP_enzyme_M"/>
    <property type="match status" value="1"/>
</dbReference>
<evidence type="ECO:0000256" key="7">
    <source>
        <dbReference type="ARBA" id="ARBA00022679"/>
    </source>
</evidence>
<dbReference type="Pfam" id="PF02776">
    <property type="entry name" value="TPP_enzyme_N"/>
    <property type="match status" value="1"/>
</dbReference>
<name>A0A1M7ZN25_9HYPH</name>
<dbReference type="GO" id="GO:0009097">
    <property type="term" value="P:isoleucine biosynthetic process"/>
    <property type="evidence" value="ECO:0007669"/>
    <property type="project" value="UniProtKB-UniPathway"/>
</dbReference>
<dbReference type="InterPro" id="IPR012846">
    <property type="entry name" value="Acetolactate_synth_lsu"/>
</dbReference>
<proteinExistence type="inferred from homology"/>
<dbReference type="InterPro" id="IPR012001">
    <property type="entry name" value="Thiamin_PyroP_enz_TPP-bd_dom"/>
</dbReference>
<dbReference type="CDD" id="cd07035">
    <property type="entry name" value="TPP_PYR_POX_like"/>
    <property type="match status" value="1"/>
</dbReference>
<dbReference type="Pfam" id="PF02775">
    <property type="entry name" value="TPP_enzyme_C"/>
    <property type="match status" value="1"/>
</dbReference>
<dbReference type="AlphaFoldDB" id="A0A1M7ZN25"/>
<keyword evidence="11 14" id="KW-0786">Thiamine pyrophosphate</keyword>
<evidence type="ECO:0000256" key="12">
    <source>
        <dbReference type="ARBA" id="ARBA00023304"/>
    </source>
</evidence>
<evidence type="ECO:0000256" key="14">
    <source>
        <dbReference type="RuleBase" id="RU003591"/>
    </source>
</evidence>
<dbReference type="STRING" id="1123029.SAMN02745172_02959"/>
<dbReference type="SUPFAM" id="SSF52518">
    <property type="entry name" value="Thiamin diphosphate-binding fold (THDP-binding)"/>
    <property type="match status" value="2"/>
</dbReference>